<feature type="transmembrane region" description="Helical" evidence="1">
    <location>
        <begin position="188"/>
        <end position="208"/>
    </location>
</feature>
<feature type="transmembrane region" description="Helical" evidence="1">
    <location>
        <begin position="6"/>
        <end position="23"/>
    </location>
</feature>
<reference evidence="3" key="1">
    <citation type="journal article" date="2019" name="Int. J. Syst. Evol. Microbiol.">
        <title>The Global Catalogue of Microorganisms (GCM) 10K type strain sequencing project: providing services to taxonomists for standard genome sequencing and annotation.</title>
        <authorList>
            <consortium name="The Broad Institute Genomics Platform"/>
            <consortium name="The Broad Institute Genome Sequencing Center for Infectious Disease"/>
            <person name="Wu L."/>
            <person name="Ma J."/>
        </authorList>
    </citation>
    <scope>NUCLEOTIDE SEQUENCE [LARGE SCALE GENOMIC DNA]</scope>
    <source>
        <strain evidence="3">CGMCC 4.7241</strain>
    </source>
</reference>
<gene>
    <name evidence="2" type="ORF">ACFOUW_29125</name>
</gene>
<keyword evidence="3" id="KW-1185">Reference proteome</keyword>
<protein>
    <submittedName>
        <fullName evidence="2">Uncharacterized protein</fullName>
    </submittedName>
</protein>
<proteinExistence type="predicted"/>
<evidence type="ECO:0000256" key="1">
    <source>
        <dbReference type="SAM" id="Phobius"/>
    </source>
</evidence>
<organism evidence="2 3">
    <name type="scientific">Tenggerimyces flavus</name>
    <dbReference type="NCBI Taxonomy" id="1708749"/>
    <lineage>
        <taxon>Bacteria</taxon>
        <taxon>Bacillati</taxon>
        <taxon>Actinomycetota</taxon>
        <taxon>Actinomycetes</taxon>
        <taxon>Propionibacteriales</taxon>
        <taxon>Nocardioidaceae</taxon>
        <taxon>Tenggerimyces</taxon>
    </lineage>
</organism>
<keyword evidence="1" id="KW-1133">Transmembrane helix</keyword>
<comment type="caution">
    <text evidence="2">The sequence shown here is derived from an EMBL/GenBank/DDBJ whole genome shotgun (WGS) entry which is preliminary data.</text>
</comment>
<feature type="transmembrane region" description="Helical" evidence="1">
    <location>
        <begin position="229"/>
        <end position="248"/>
    </location>
</feature>
<feature type="transmembrane region" description="Helical" evidence="1">
    <location>
        <begin position="287"/>
        <end position="307"/>
    </location>
</feature>
<accession>A0ABV7YLD1</accession>
<evidence type="ECO:0000313" key="3">
    <source>
        <dbReference type="Proteomes" id="UP001595699"/>
    </source>
</evidence>
<dbReference type="RefSeq" id="WP_239553956.1">
    <property type="nucleotide sequence ID" value="NZ_JAFBCM010000001.1"/>
</dbReference>
<keyword evidence="1" id="KW-0472">Membrane</keyword>
<dbReference type="EMBL" id="JBHRZH010000036">
    <property type="protein sequence ID" value="MFC3764933.1"/>
    <property type="molecule type" value="Genomic_DNA"/>
</dbReference>
<keyword evidence="1" id="KW-0812">Transmembrane</keyword>
<name>A0ABV7YLD1_9ACTN</name>
<sequence length="320" mass="34709">MNLLLGLGIVAGIVVFFWVFRSTPKQGQHILARWKVQNPTVEQGRLVADYLKERRNLYPYVLLAVFVGGALLGLLVTFPSANWLGYVLATVLATLLITDLAASRRKRTERTRTATLTARRVSDLVPPYGLAVLGAQLAIGVTALGASIAIQPWADAANAWRIQHRAELETAAVDISPAVVPTDLGPTVAGFLALLFAGVAAFLLVRIARDRGPLTYDTDVDDALRVRSARVGVASAVLMSGGLLWTMLDRLVAWARPINALRPDAEAERLAADLPYADPSMLLWYDAATWLLVLAPVAAFLTWGLLLNPWRTQRLAEATG</sequence>
<feature type="transmembrane region" description="Helical" evidence="1">
    <location>
        <begin position="83"/>
        <end position="102"/>
    </location>
</feature>
<feature type="transmembrane region" description="Helical" evidence="1">
    <location>
        <begin position="57"/>
        <end position="77"/>
    </location>
</feature>
<feature type="transmembrane region" description="Helical" evidence="1">
    <location>
        <begin position="128"/>
        <end position="150"/>
    </location>
</feature>
<evidence type="ECO:0000313" key="2">
    <source>
        <dbReference type="EMBL" id="MFC3764933.1"/>
    </source>
</evidence>
<dbReference type="Proteomes" id="UP001595699">
    <property type="component" value="Unassembled WGS sequence"/>
</dbReference>